<evidence type="ECO:0000313" key="16">
    <source>
        <dbReference type="Proteomes" id="UP000266915"/>
    </source>
</evidence>
<keyword evidence="6" id="KW-0119">Carbohydrate metabolism</keyword>
<evidence type="ECO:0000256" key="3">
    <source>
        <dbReference type="ARBA" id="ARBA00022741"/>
    </source>
</evidence>
<dbReference type="Gene3D" id="3.40.980.20">
    <property type="entry name" value="Four-carbon acid sugar kinase, nucleotide binding domain"/>
    <property type="match status" value="1"/>
</dbReference>
<evidence type="ECO:0000256" key="11">
    <source>
        <dbReference type="ARBA" id="ARBA00039461"/>
    </source>
</evidence>
<comment type="catalytic activity">
    <reaction evidence="7">
        <text>3-dehydro-L-erythronate + ATP = 3-dehydro-4-O-phospho-L-erythronate + ADP + H(+)</text>
        <dbReference type="Rhea" id="RHEA:52552"/>
        <dbReference type="ChEBI" id="CHEBI:15378"/>
        <dbReference type="ChEBI" id="CHEBI:30616"/>
        <dbReference type="ChEBI" id="CHEBI:136592"/>
        <dbReference type="ChEBI" id="CHEBI:136670"/>
        <dbReference type="ChEBI" id="CHEBI:456216"/>
        <dbReference type="EC" id="2.7.1.217"/>
    </reaction>
</comment>
<evidence type="ECO:0000256" key="1">
    <source>
        <dbReference type="ARBA" id="ARBA00005715"/>
    </source>
</evidence>
<comment type="caution">
    <text evidence="15">The sequence shown here is derived from an EMBL/GenBank/DDBJ whole genome shotgun (WGS) entry which is preliminary data.</text>
</comment>
<evidence type="ECO:0000256" key="6">
    <source>
        <dbReference type="ARBA" id="ARBA00023277"/>
    </source>
</evidence>
<evidence type="ECO:0000313" key="15">
    <source>
        <dbReference type="EMBL" id="ROR81710.1"/>
    </source>
</evidence>
<dbReference type="NCBIfam" id="NF043035">
    <property type="entry name" value="OxoTetrKin"/>
    <property type="match status" value="1"/>
</dbReference>
<dbReference type="GO" id="GO:0016301">
    <property type="term" value="F:kinase activity"/>
    <property type="evidence" value="ECO:0007669"/>
    <property type="project" value="UniProtKB-KW"/>
</dbReference>
<protein>
    <recommendedName>
        <fullName evidence="11">3-oxo-tetronate kinase</fullName>
        <ecNumber evidence="10">2.7.1.217</ecNumber>
    </recommendedName>
    <alternativeName>
        <fullName evidence="12">3-dehydrotetronate 4-kinase</fullName>
    </alternativeName>
</protein>
<dbReference type="GO" id="GO:0005524">
    <property type="term" value="F:ATP binding"/>
    <property type="evidence" value="ECO:0007669"/>
    <property type="project" value="UniProtKB-KW"/>
</dbReference>
<evidence type="ECO:0000256" key="8">
    <source>
        <dbReference type="ARBA" id="ARBA00036346"/>
    </source>
</evidence>
<dbReference type="InterPro" id="IPR042213">
    <property type="entry name" value="NBD_C_sf"/>
</dbReference>
<feature type="domain" description="Four-carbon acid sugar kinase N-terminal" evidence="13">
    <location>
        <begin position="5"/>
        <end position="234"/>
    </location>
</feature>
<sequence>MSHLGGIADDFTGATDLATNLAGRGFDVVVVTETGLDAIEQDPGVRARLSGYEAVVVALKTRTAPVPAAVDASLRALDALRALGTERIYDKYCSTFDSTDEGNIGPVLDALTEALGVERTVVVPSFPDNGRTVRGGILSVHGVRLEDSSMRTHPLTPMTRSRVAGLLRPQSIRSVGEIHTDTVDAGVAALREAIAAVDADYLVVDATSDQHLATIVEATGDAPLVSGGSGLALGLTPRTPRSATPMTVTAGRRIVLAGSASSATQGQVRHAKERMPHRQVDVRALATDLDGELDAIATWATQQPEDGPVLVYAVAEPSDLIASVDAAAAVERLLSALAARLSGADAGFTRFVVAGGETSGAVVSALGLDELVIGPRIAAGVCWASGTTDRAGTGIPVNVALKSGNFGTEDLFSTAWKELHA</sequence>
<comment type="similarity">
    <text evidence="1">Belongs to the four-carbon acid sugar kinase family.</text>
</comment>
<name>A0A3N2C2P0_9MICO</name>
<evidence type="ECO:0000256" key="9">
    <source>
        <dbReference type="ARBA" id="ARBA00037335"/>
    </source>
</evidence>
<evidence type="ECO:0000256" key="7">
    <source>
        <dbReference type="ARBA" id="ARBA00035898"/>
    </source>
</evidence>
<evidence type="ECO:0000256" key="4">
    <source>
        <dbReference type="ARBA" id="ARBA00022777"/>
    </source>
</evidence>
<dbReference type="EC" id="2.7.1.217" evidence="10"/>
<proteinExistence type="inferred from homology"/>
<gene>
    <name evidence="15" type="ORF">EDD42_1781</name>
</gene>
<organism evidence="15 16">
    <name type="scientific">Plantibacter flavus</name>
    <dbReference type="NCBI Taxonomy" id="150123"/>
    <lineage>
        <taxon>Bacteria</taxon>
        <taxon>Bacillati</taxon>
        <taxon>Actinomycetota</taxon>
        <taxon>Actinomycetes</taxon>
        <taxon>Micrococcales</taxon>
        <taxon>Microbacteriaceae</taxon>
        <taxon>Plantibacter</taxon>
    </lineage>
</organism>
<dbReference type="AlphaFoldDB" id="A0A3N2C2P0"/>
<dbReference type="Pfam" id="PF17042">
    <property type="entry name" value="NBD_C"/>
    <property type="match status" value="1"/>
</dbReference>
<comment type="function">
    <text evidence="9">Catalyzes the ATP-dependent phosphorylation of 3-oxo-tetronate to 3-oxo-tetronate 4-phosphate.</text>
</comment>
<keyword evidence="16" id="KW-1185">Reference proteome</keyword>
<reference evidence="15 16" key="1">
    <citation type="submission" date="2018-11" db="EMBL/GenBank/DDBJ databases">
        <title>Sequencing the genomes of 1000 actinobacteria strains.</title>
        <authorList>
            <person name="Klenk H.-P."/>
        </authorList>
    </citation>
    <scope>NUCLEOTIDE SEQUENCE [LARGE SCALE GENOMIC DNA]</scope>
    <source>
        <strain evidence="15 16">DSM 14012</strain>
    </source>
</reference>
<comment type="catalytic activity">
    <reaction evidence="8">
        <text>3-dehydro-D-erythronate + ATP = 3-dehydro-4-O-phospho-D-erythronate + ADP + H(+)</text>
        <dbReference type="Rhea" id="RHEA:52556"/>
        <dbReference type="ChEBI" id="CHEBI:15378"/>
        <dbReference type="ChEBI" id="CHEBI:30616"/>
        <dbReference type="ChEBI" id="CHEBI:57958"/>
        <dbReference type="ChEBI" id="CHEBI:136593"/>
        <dbReference type="ChEBI" id="CHEBI:456216"/>
        <dbReference type="EC" id="2.7.1.217"/>
    </reaction>
</comment>
<dbReference type="InterPro" id="IPR010737">
    <property type="entry name" value="4-carb_acid_sugar_kinase_N"/>
</dbReference>
<feature type="domain" description="Four-carbon acid sugar kinase nucleotide binding" evidence="14">
    <location>
        <begin position="255"/>
        <end position="412"/>
    </location>
</feature>
<accession>A0A3N2C2P0</accession>
<evidence type="ECO:0000256" key="12">
    <source>
        <dbReference type="ARBA" id="ARBA00041377"/>
    </source>
</evidence>
<evidence type="ECO:0000256" key="10">
    <source>
        <dbReference type="ARBA" id="ARBA00039095"/>
    </source>
</evidence>
<keyword evidence="5" id="KW-0067">ATP-binding</keyword>
<keyword evidence="2" id="KW-0808">Transferase</keyword>
<evidence type="ECO:0000259" key="13">
    <source>
        <dbReference type="Pfam" id="PF07005"/>
    </source>
</evidence>
<dbReference type="Proteomes" id="UP000266915">
    <property type="component" value="Unassembled WGS sequence"/>
</dbReference>
<dbReference type="SUPFAM" id="SSF142764">
    <property type="entry name" value="YgbK-like"/>
    <property type="match status" value="1"/>
</dbReference>
<dbReference type="EMBL" id="RKHL01000001">
    <property type="protein sequence ID" value="ROR81710.1"/>
    <property type="molecule type" value="Genomic_DNA"/>
</dbReference>
<keyword evidence="4" id="KW-0418">Kinase</keyword>
<dbReference type="InterPro" id="IPR037051">
    <property type="entry name" value="4-carb_acid_sugar_kinase_N_sf"/>
</dbReference>
<dbReference type="Pfam" id="PF07005">
    <property type="entry name" value="SBD_N"/>
    <property type="match status" value="1"/>
</dbReference>
<evidence type="ECO:0000256" key="5">
    <source>
        <dbReference type="ARBA" id="ARBA00022840"/>
    </source>
</evidence>
<evidence type="ECO:0000256" key="2">
    <source>
        <dbReference type="ARBA" id="ARBA00022679"/>
    </source>
</evidence>
<dbReference type="Gene3D" id="3.40.50.10840">
    <property type="entry name" value="Putative sugar-binding, N-terminal domain"/>
    <property type="match status" value="1"/>
</dbReference>
<keyword evidence="3" id="KW-0547">Nucleotide-binding</keyword>
<dbReference type="RefSeq" id="WP_085510780.1">
    <property type="nucleotide sequence ID" value="NZ_FXAP01000001.1"/>
</dbReference>
<dbReference type="InterPro" id="IPR050007">
    <property type="entry name" value="OtnK"/>
</dbReference>
<dbReference type="InterPro" id="IPR031475">
    <property type="entry name" value="NBD_C"/>
</dbReference>
<evidence type="ECO:0000259" key="14">
    <source>
        <dbReference type="Pfam" id="PF17042"/>
    </source>
</evidence>